<proteinExistence type="inferred from homology"/>
<feature type="transmembrane region" description="Helical" evidence="2">
    <location>
        <begin position="54"/>
        <end position="74"/>
    </location>
</feature>
<comment type="subcellular location">
    <subcellularLocation>
        <location evidence="2">Mitochondrion membrane</location>
        <topology evidence="2">Multi-pass membrane protein</topology>
    </subcellularLocation>
</comment>
<evidence type="ECO:0000256" key="1">
    <source>
        <dbReference type="ARBA" id="ARBA00021095"/>
    </source>
</evidence>
<gene>
    <name evidence="3" type="primary">ND6</name>
</gene>
<dbReference type="Pfam" id="PF00499">
    <property type="entry name" value="Oxidored_q3"/>
    <property type="match status" value="1"/>
</dbReference>
<evidence type="ECO:0000256" key="2">
    <source>
        <dbReference type="RuleBase" id="RU004430"/>
    </source>
</evidence>
<keyword evidence="2" id="KW-0249">Electron transport</keyword>
<accession>A0A342YVI4</accession>
<keyword evidence="2" id="KW-0813">Transport</keyword>
<reference evidence="3" key="1">
    <citation type="journal article" date="2017" name="Mitochondrial DNA Part B Resour">
        <title>The Complete mitochondrial genome of Stylophora pistillata (Scleractinia, Acroporidae).</title>
        <authorList>
            <person name="Hsiao S.-T."/>
            <person name="Ju Y.-M."/>
            <person name="Kuo F.-W."/>
            <person name="Wu J.-H."/>
        </authorList>
    </citation>
    <scope>NUCLEOTIDE SEQUENCE</scope>
</reference>
<dbReference type="GO" id="GO:0008137">
    <property type="term" value="F:NADH dehydrogenase (ubiquinone) activity"/>
    <property type="evidence" value="ECO:0007669"/>
    <property type="project" value="UniProtKB-UniRule"/>
</dbReference>
<geneLocation type="mitochondrion" evidence="3"/>
<dbReference type="AlphaFoldDB" id="A0A342YVI4"/>
<dbReference type="Gene3D" id="1.20.120.1200">
    <property type="entry name" value="NADH-ubiquinone/plastoquinone oxidoreductase chain 6, subunit NuoJ"/>
    <property type="match status" value="1"/>
</dbReference>
<keyword evidence="2" id="KW-0520">NAD</keyword>
<feature type="transmembrane region" description="Helical" evidence="2">
    <location>
        <begin position="95"/>
        <end position="119"/>
    </location>
</feature>
<dbReference type="PANTHER" id="PTHR33269:SF17">
    <property type="entry name" value="NADH-UBIQUINONE OXIDOREDUCTASE CHAIN 6"/>
    <property type="match status" value="1"/>
</dbReference>
<keyword evidence="2" id="KW-0812">Transmembrane</keyword>
<keyword evidence="2" id="KW-0679">Respiratory chain</keyword>
<dbReference type="InterPro" id="IPR042106">
    <property type="entry name" value="Nuo/plastoQ_OxRdtase_6_NuoJ"/>
</dbReference>
<name>A0A342YVI4_STYPI</name>
<feature type="transmembrane region" description="Helical" evidence="2">
    <location>
        <begin position="139"/>
        <end position="168"/>
    </location>
</feature>
<dbReference type="EC" id="7.1.1.2" evidence="2"/>
<comment type="function">
    <text evidence="2">Core subunit of the mitochondrial membrane respiratory chain NADH dehydrogenase (Complex I) which catalyzes electron transfer from NADH through the respiratory chain, using ubiquinone as an electron acceptor. Essential for the catalytic activity and assembly of complex I.</text>
</comment>
<keyword evidence="2" id="KW-0472">Membrane</keyword>
<feature type="transmembrane region" description="Helical" evidence="2">
    <location>
        <begin position="6"/>
        <end position="23"/>
    </location>
</feature>
<comment type="catalytic activity">
    <reaction evidence="2">
        <text>a ubiquinone + NADH + 5 H(+)(in) = a ubiquinol + NAD(+) + 4 H(+)(out)</text>
        <dbReference type="Rhea" id="RHEA:29091"/>
        <dbReference type="Rhea" id="RHEA-COMP:9565"/>
        <dbReference type="Rhea" id="RHEA-COMP:9566"/>
        <dbReference type="ChEBI" id="CHEBI:15378"/>
        <dbReference type="ChEBI" id="CHEBI:16389"/>
        <dbReference type="ChEBI" id="CHEBI:17976"/>
        <dbReference type="ChEBI" id="CHEBI:57540"/>
        <dbReference type="ChEBI" id="CHEBI:57945"/>
        <dbReference type="EC" id="7.1.1.2"/>
    </reaction>
</comment>
<comment type="similarity">
    <text evidence="2">Belongs to the complex I subunit 6 family.</text>
</comment>
<keyword evidence="2" id="KW-0830">Ubiquinone</keyword>
<keyword evidence="2" id="KW-1133">Transmembrane helix</keyword>
<sequence>MEFFSFFFILGIIGSGVMVVSALNPVLSIFWLVLVFINSAVFFLLLGIDFLALMFLLIYVGAIAILFLFVIMLLNLTDYPPVLKREVDMTNYIPIGFIIGDFFLSEIASSGLFLGSFQIENWDLSFPWFLISYHNIEALGQILYVSCFCLFLLASFILLVAMIGVIVLTQETEFLSKKQDLFFQINR</sequence>
<protein>
    <recommendedName>
        <fullName evidence="1 2">NADH-ubiquinone oxidoreductase chain 6</fullName>
        <ecNumber evidence="2">7.1.1.2</ecNumber>
    </recommendedName>
</protein>
<evidence type="ECO:0000313" key="3">
    <source>
        <dbReference type="EMBL" id="AOS52973.1"/>
    </source>
</evidence>
<dbReference type="OrthoDB" id="5975253at2759"/>
<feature type="transmembrane region" description="Helical" evidence="2">
    <location>
        <begin position="30"/>
        <end position="48"/>
    </location>
</feature>
<dbReference type="PANTHER" id="PTHR33269">
    <property type="entry name" value="NADH-UBIQUINONE OXIDOREDUCTASE CHAIN 6"/>
    <property type="match status" value="1"/>
</dbReference>
<dbReference type="EMBL" id="KU762340">
    <property type="protein sequence ID" value="AOS52973.1"/>
    <property type="molecule type" value="Genomic_DNA"/>
</dbReference>
<organism evidence="3">
    <name type="scientific">Stylophora pistillata</name>
    <name type="common">Smooth cauliflower coral</name>
    <dbReference type="NCBI Taxonomy" id="50429"/>
    <lineage>
        <taxon>Eukaryota</taxon>
        <taxon>Metazoa</taxon>
        <taxon>Cnidaria</taxon>
        <taxon>Anthozoa</taxon>
        <taxon>Hexacorallia</taxon>
        <taxon>Scleractinia</taxon>
        <taxon>Astrocoeniina</taxon>
        <taxon>Pocilloporidae</taxon>
        <taxon>Stylophora</taxon>
    </lineage>
</organism>
<dbReference type="InterPro" id="IPR001457">
    <property type="entry name" value="NADH_UbQ/plastoQ_OxRdtase_su6"/>
</dbReference>
<keyword evidence="2" id="KW-1278">Translocase</keyword>
<keyword evidence="2 3" id="KW-0496">Mitochondrion</keyword>
<dbReference type="GO" id="GO:0031966">
    <property type="term" value="C:mitochondrial membrane"/>
    <property type="evidence" value="ECO:0007669"/>
    <property type="project" value="UniProtKB-SubCell"/>
</dbReference>